<comment type="caution">
    <text evidence="1">The sequence shown here is derived from an EMBL/GenBank/DDBJ whole genome shotgun (WGS) entry which is preliminary data.</text>
</comment>
<gene>
    <name evidence="1" type="ORF">AMECASPLE_021296</name>
</gene>
<evidence type="ECO:0000313" key="2">
    <source>
        <dbReference type="Proteomes" id="UP001469553"/>
    </source>
</evidence>
<organism evidence="1 2">
    <name type="scientific">Ameca splendens</name>
    <dbReference type="NCBI Taxonomy" id="208324"/>
    <lineage>
        <taxon>Eukaryota</taxon>
        <taxon>Metazoa</taxon>
        <taxon>Chordata</taxon>
        <taxon>Craniata</taxon>
        <taxon>Vertebrata</taxon>
        <taxon>Euteleostomi</taxon>
        <taxon>Actinopterygii</taxon>
        <taxon>Neopterygii</taxon>
        <taxon>Teleostei</taxon>
        <taxon>Neoteleostei</taxon>
        <taxon>Acanthomorphata</taxon>
        <taxon>Ovalentaria</taxon>
        <taxon>Atherinomorphae</taxon>
        <taxon>Cyprinodontiformes</taxon>
        <taxon>Goodeidae</taxon>
        <taxon>Ameca</taxon>
    </lineage>
</organism>
<name>A0ABV0YRU1_9TELE</name>
<reference evidence="1 2" key="1">
    <citation type="submission" date="2021-06" db="EMBL/GenBank/DDBJ databases">
        <authorList>
            <person name="Palmer J.M."/>
        </authorList>
    </citation>
    <scope>NUCLEOTIDE SEQUENCE [LARGE SCALE GENOMIC DNA]</scope>
    <source>
        <strain evidence="1 2">AS_MEX2019</strain>
        <tissue evidence="1">Muscle</tissue>
    </source>
</reference>
<protein>
    <submittedName>
        <fullName evidence="1">Uncharacterized protein</fullName>
    </submittedName>
</protein>
<sequence length="71" mass="8274">MKQKMIKKWVCCENYILMSWGIFEIKPKVAMDLVETTPIHQPVKQLITTEAGQEQKTSKPMGFKVFQRSKS</sequence>
<keyword evidence="2" id="KW-1185">Reference proteome</keyword>
<accession>A0ABV0YRU1</accession>
<evidence type="ECO:0000313" key="1">
    <source>
        <dbReference type="EMBL" id="MEQ2296088.1"/>
    </source>
</evidence>
<dbReference type="Proteomes" id="UP001469553">
    <property type="component" value="Unassembled WGS sequence"/>
</dbReference>
<proteinExistence type="predicted"/>
<dbReference type="EMBL" id="JAHRIP010039447">
    <property type="protein sequence ID" value="MEQ2296088.1"/>
    <property type="molecule type" value="Genomic_DNA"/>
</dbReference>